<reference evidence="10" key="1">
    <citation type="submission" date="2015-08" db="EMBL/GenBank/DDBJ databases">
        <title>Draft Genome Sequence of a Heterotrophic Facultative Anaerobic Bacterium Ardenticatena maritima Strain 110S.</title>
        <authorList>
            <person name="Kawaichi S."/>
            <person name="Yoshida T."/>
            <person name="Sako Y."/>
            <person name="Nakamura R."/>
        </authorList>
    </citation>
    <scope>NUCLEOTIDE SEQUENCE [LARGE SCALE GENOMIC DNA]</scope>
    <source>
        <strain evidence="10">110S</strain>
    </source>
</reference>
<dbReference type="OrthoDB" id="65739at2"/>
<evidence type="ECO:0000256" key="2">
    <source>
        <dbReference type="ARBA" id="ARBA00022448"/>
    </source>
</evidence>
<evidence type="ECO:0000256" key="1">
    <source>
        <dbReference type="ARBA" id="ARBA00004651"/>
    </source>
</evidence>
<sequence length="428" mass="45019">MRAKRLFGTEPWHRTLAIAFLAQLMAGLGFSLVFPFLPLYVQYLGIRTSGSVEFWSGIVFAVQAFTMMLSAPVWGSLADRYGRKLMVQRATFGGAVILLAMGFARSAEELAILRAIQGLITGTVTATIALVAAATPRKHSGFALGLLQVALWAGIAVGPVIGGVMADTVGFRATFILTSTLLFLAGVLVHFGIHEPPRTPQPTEARPSLLQSWREVLHLPGVLPTFVVRFLNNVSRMSVMPLLPLFVQSLMSNSNAVGTMTGLVSGIGSAMSTLSAVVLGRVGDKVGHKRVLVFAAILAAAGYVPQALVTSPWQLILLNGITGAAVGGILPALGALLAQYSPPGHEGAVYGLDASVGSAGRTVAPIVGSAIAMWFGIRATFVFAGAVFALAALLALRLPPPSEEMVEEEEGVEKEIEKATATLRPLAR</sequence>
<keyword evidence="3" id="KW-1003">Cell membrane</keyword>
<evidence type="ECO:0000313" key="10">
    <source>
        <dbReference type="Proteomes" id="UP000037784"/>
    </source>
</evidence>
<dbReference type="InterPro" id="IPR036259">
    <property type="entry name" value="MFS_trans_sf"/>
</dbReference>
<dbReference type="InParanoid" id="A0A0M8K8X9"/>
<dbReference type="InterPro" id="IPR020846">
    <property type="entry name" value="MFS_dom"/>
</dbReference>
<dbReference type="InterPro" id="IPR011701">
    <property type="entry name" value="MFS"/>
</dbReference>
<proteinExistence type="predicted"/>
<dbReference type="PANTHER" id="PTHR43414:SF6">
    <property type="entry name" value="MULTIDRUG RESISTANCE PROTEIN MDTG"/>
    <property type="match status" value="1"/>
</dbReference>
<protein>
    <submittedName>
        <fullName evidence="9">MFS transporter, DHA1 family, multidrug resistance protein</fullName>
    </submittedName>
</protein>
<dbReference type="GO" id="GO:0005886">
    <property type="term" value="C:plasma membrane"/>
    <property type="evidence" value="ECO:0007669"/>
    <property type="project" value="UniProtKB-SubCell"/>
</dbReference>
<feature type="transmembrane region" description="Helical" evidence="7">
    <location>
        <begin position="12"/>
        <end position="34"/>
    </location>
</feature>
<dbReference type="Pfam" id="PF07690">
    <property type="entry name" value="MFS_1"/>
    <property type="match status" value="1"/>
</dbReference>
<organism evidence="9 10">
    <name type="scientific">Ardenticatena maritima</name>
    <dbReference type="NCBI Taxonomy" id="872965"/>
    <lineage>
        <taxon>Bacteria</taxon>
        <taxon>Bacillati</taxon>
        <taxon>Chloroflexota</taxon>
        <taxon>Ardenticatenia</taxon>
        <taxon>Ardenticatenales</taxon>
        <taxon>Ardenticatenaceae</taxon>
        <taxon>Ardenticatena</taxon>
    </lineage>
</organism>
<keyword evidence="5 7" id="KW-1133">Transmembrane helix</keyword>
<dbReference type="GO" id="GO:0022857">
    <property type="term" value="F:transmembrane transporter activity"/>
    <property type="evidence" value="ECO:0007669"/>
    <property type="project" value="InterPro"/>
</dbReference>
<feature type="domain" description="Major facilitator superfamily (MFS) profile" evidence="8">
    <location>
        <begin position="15"/>
        <end position="403"/>
    </location>
</feature>
<feature type="transmembrane region" description="Helical" evidence="7">
    <location>
        <begin position="255"/>
        <end position="279"/>
    </location>
</feature>
<accession>A0A0M8K8X9</accession>
<name>A0A0M8K8X9_9CHLR</name>
<dbReference type="InterPro" id="IPR001958">
    <property type="entry name" value="Tet-R_TetA/multi-R_MdtG-like"/>
</dbReference>
<dbReference type="Gene3D" id="1.20.1250.20">
    <property type="entry name" value="MFS general substrate transporter like domains"/>
    <property type="match status" value="2"/>
</dbReference>
<keyword evidence="2" id="KW-0813">Transport</keyword>
<dbReference type="AlphaFoldDB" id="A0A0M8K8X9"/>
<evidence type="ECO:0000256" key="3">
    <source>
        <dbReference type="ARBA" id="ARBA00022475"/>
    </source>
</evidence>
<evidence type="ECO:0000313" key="9">
    <source>
        <dbReference type="EMBL" id="GAP63251.1"/>
    </source>
</evidence>
<gene>
    <name evidence="9" type="primary">mdtG</name>
    <name evidence="9" type="ORF">ARMA_1674</name>
</gene>
<feature type="transmembrane region" description="Helical" evidence="7">
    <location>
        <begin position="54"/>
        <end position="74"/>
    </location>
</feature>
<evidence type="ECO:0000256" key="7">
    <source>
        <dbReference type="SAM" id="Phobius"/>
    </source>
</evidence>
<keyword evidence="6 7" id="KW-0472">Membrane</keyword>
<dbReference type="EMBL" id="BBZA01000128">
    <property type="protein sequence ID" value="GAP63251.1"/>
    <property type="molecule type" value="Genomic_DNA"/>
</dbReference>
<evidence type="ECO:0000256" key="6">
    <source>
        <dbReference type="ARBA" id="ARBA00023136"/>
    </source>
</evidence>
<keyword evidence="4 7" id="KW-0812">Transmembrane</keyword>
<feature type="transmembrane region" description="Helical" evidence="7">
    <location>
        <begin position="173"/>
        <end position="193"/>
    </location>
</feature>
<comment type="subcellular location">
    <subcellularLocation>
        <location evidence="1">Cell membrane</location>
        <topology evidence="1">Multi-pass membrane protein</topology>
    </subcellularLocation>
</comment>
<feature type="transmembrane region" description="Helical" evidence="7">
    <location>
        <begin position="110"/>
        <end position="134"/>
    </location>
</feature>
<keyword evidence="10" id="KW-1185">Reference proteome</keyword>
<dbReference type="RefSeq" id="WP_082374252.1">
    <property type="nucleotide sequence ID" value="NZ_BBZA01000128.1"/>
</dbReference>
<dbReference type="PRINTS" id="PR01035">
    <property type="entry name" value="TCRTETA"/>
</dbReference>
<evidence type="ECO:0000256" key="5">
    <source>
        <dbReference type="ARBA" id="ARBA00022989"/>
    </source>
</evidence>
<dbReference type="PANTHER" id="PTHR43414">
    <property type="entry name" value="MULTIDRUG RESISTANCE PROTEIN MDTG"/>
    <property type="match status" value="1"/>
</dbReference>
<feature type="transmembrane region" description="Helical" evidence="7">
    <location>
        <begin position="141"/>
        <end position="161"/>
    </location>
</feature>
<feature type="transmembrane region" description="Helical" evidence="7">
    <location>
        <begin position="371"/>
        <end position="396"/>
    </location>
</feature>
<comment type="caution">
    <text evidence="9">The sequence shown here is derived from an EMBL/GenBank/DDBJ whole genome shotgun (WGS) entry which is preliminary data.</text>
</comment>
<dbReference type="Proteomes" id="UP000037784">
    <property type="component" value="Unassembled WGS sequence"/>
</dbReference>
<evidence type="ECO:0000259" key="8">
    <source>
        <dbReference type="PROSITE" id="PS50850"/>
    </source>
</evidence>
<feature type="transmembrane region" description="Helical" evidence="7">
    <location>
        <begin position="291"/>
        <end position="309"/>
    </location>
</feature>
<evidence type="ECO:0000256" key="4">
    <source>
        <dbReference type="ARBA" id="ARBA00022692"/>
    </source>
</evidence>
<dbReference type="FunCoup" id="A0A0M8K8X9">
    <property type="interactions" value="12"/>
</dbReference>
<feature type="transmembrane region" description="Helical" evidence="7">
    <location>
        <begin position="315"/>
        <end position="338"/>
    </location>
</feature>
<dbReference type="PROSITE" id="PS50850">
    <property type="entry name" value="MFS"/>
    <property type="match status" value="1"/>
</dbReference>
<dbReference type="SUPFAM" id="SSF103473">
    <property type="entry name" value="MFS general substrate transporter"/>
    <property type="match status" value="1"/>
</dbReference>